<dbReference type="InterPro" id="IPR001851">
    <property type="entry name" value="ABC_transp_permease"/>
</dbReference>
<keyword evidence="4 6" id="KW-1133">Transmembrane helix</keyword>
<proteinExistence type="predicted"/>
<feature type="transmembrane region" description="Helical" evidence="6">
    <location>
        <begin position="135"/>
        <end position="156"/>
    </location>
</feature>
<comment type="caution">
    <text evidence="7">The sequence shown here is derived from an EMBL/GenBank/DDBJ whole genome shotgun (WGS) entry which is preliminary data.</text>
</comment>
<dbReference type="InterPro" id="IPR043428">
    <property type="entry name" value="LivM-like"/>
</dbReference>
<keyword evidence="2" id="KW-1003">Cell membrane</keyword>
<feature type="transmembrane region" description="Helical" evidence="6">
    <location>
        <begin position="168"/>
        <end position="184"/>
    </location>
</feature>
<dbReference type="PANTHER" id="PTHR30482">
    <property type="entry name" value="HIGH-AFFINITY BRANCHED-CHAIN AMINO ACID TRANSPORT SYSTEM PERMEASE"/>
    <property type="match status" value="1"/>
</dbReference>
<evidence type="ECO:0000256" key="1">
    <source>
        <dbReference type="ARBA" id="ARBA00004651"/>
    </source>
</evidence>
<dbReference type="Pfam" id="PF02653">
    <property type="entry name" value="BPD_transp_2"/>
    <property type="match status" value="1"/>
</dbReference>
<accession>A0A7C1II27</accession>
<dbReference type="AlphaFoldDB" id="A0A7C1II27"/>
<evidence type="ECO:0000256" key="4">
    <source>
        <dbReference type="ARBA" id="ARBA00022989"/>
    </source>
</evidence>
<dbReference type="EMBL" id="DSDY01000095">
    <property type="protein sequence ID" value="HDS10552.1"/>
    <property type="molecule type" value="Genomic_DNA"/>
</dbReference>
<dbReference type="GO" id="GO:0015658">
    <property type="term" value="F:branched-chain amino acid transmembrane transporter activity"/>
    <property type="evidence" value="ECO:0007669"/>
    <property type="project" value="InterPro"/>
</dbReference>
<feature type="transmembrane region" description="Helical" evidence="6">
    <location>
        <begin position="32"/>
        <end position="50"/>
    </location>
</feature>
<keyword evidence="5 6" id="KW-0472">Membrane</keyword>
<dbReference type="PANTHER" id="PTHR30482:SF1">
    <property type="entry name" value="BRANCHED-CHAIN AMINO ACID TRANSPORT PERMEASE PROTEIN LIVM-RELATED"/>
    <property type="match status" value="1"/>
</dbReference>
<evidence type="ECO:0000256" key="6">
    <source>
        <dbReference type="SAM" id="Phobius"/>
    </source>
</evidence>
<evidence type="ECO:0000256" key="3">
    <source>
        <dbReference type="ARBA" id="ARBA00022692"/>
    </source>
</evidence>
<dbReference type="CDD" id="cd06581">
    <property type="entry name" value="TM_PBP1_LivM_like"/>
    <property type="match status" value="1"/>
</dbReference>
<evidence type="ECO:0000256" key="2">
    <source>
        <dbReference type="ARBA" id="ARBA00022475"/>
    </source>
</evidence>
<gene>
    <name evidence="7" type="ORF">ENO04_02870</name>
</gene>
<protein>
    <submittedName>
        <fullName evidence="7">Branched-chain amino acid ABC transporter permease</fullName>
    </submittedName>
</protein>
<organism evidence="7">
    <name type="scientific">Fervidicoccus fontis</name>
    <dbReference type="NCBI Taxonomy" id="683846"/>
    <lineage>
        <taxon>Archaea</taxon>
        <taxon>Thermoproteota</taxon>
        <taxon>Thermoprotei</taxon>
        <taxon>Fervidicoccales</taxon>
        <taxon>Fervidicoccaceae</taxon>
        <taxon>Fervidicoccus</taxon>
    </lineage>
</organism>
<keyword evidence="3 6" id="KW-0812">Transmembrane</keyword>
<evidence type="ECO:0000313" key="7">
    <source>
        <dbReference type="EMBL" id="HDS10552.1"/>
    </source>
</evidence>
<sequence>MTIAWNYEILLSGTSGVSVIDPFVFVGGKTRFTVAALVALGIAILVYLYTELLACSSFSRVLKSIRDAEVATNVYSKDIVKARAQTLIIGGDIDAVSGSLWALYTGSMKAAIYTRLTRTFWPWAFMMLGGTGNNLGVLIGVLLYTVARTAIIIYKGAISAVLGITPEWLEYILVGLIIVLVVLFRPKGILPEKPVLTLPKEKIRKISEES</sequence>
<name>A0A7C1II27_9CREN</name>
<comment type="subcellular location">
    <subcellularLocation>
        <location evidence="1">Cell membrane</location>
        <topology evidence="1">Multi-pass membrane protein</topology>
    </subcellularLocation>
</comment>
<evidence type="ECO:0000256" key="5">
    <source>
        <dbReference type="ARBA" id="ARBA00023136"/>
    </source>
</evidence>
<reference evidence="7" key="1">
    <citation type="journal article" date="2020" name="mSystems">
        <title>Genome- and Community-Level Interaction Insights into Carbon Utilization and Element Cycling Functions of Hydrothermarchaeota in Hydrothermal Sediment.</title>
        <authorList>
            <person name="Zhou Z."/>
            <person name="Liu Y."/>
            <person name="Xu W."/>
            <person name="Pan J."/>
            <person name="Luo Z.H."/>
            <person name="Li M."/>
        </authorList>
    </citation>
    <scope>NUCLEOTIDE SEQUENCE [LARGE SCALE GENOMIC DNA]</scope>
    <source>
        <strain evidence="7">SpSt-123</strain>
    </source>
</reference>
<dbReference type="GO" id="GO:0005886">
    <property type="term" value="C:plasma membrane"/>
    <property type="evidence" value="ECO:0007669"/>
    <property type="project" value="UniProtKB-SubCell"/>
</dbReference>